<dbReference type="PANTHER" id="PTHR11552">
    <property type="entry name" value="GLUCOSE-METHANOL-CHOLINE GMC OXIDOREDUCTASE"/>
    <property type="match status" value="1"/>
</dbReference>
<dbReference type="Gene3D" id="3.30.560.10">
    <property type="entry name" value="Glucose Oxidase, domain 3"/>
    <property type="match status" value="1"/>
</dbReference>
<dbReference type="PROSITE" id="PS00624">
    <property type="entry name" value="GMC_OXRED_2"/>
    <property type="match status" value="1"/>
</dbReference>
<feature type="signal peptide" evidence="3">
    <location>
        <begin position="1"/>
        <end position="24"/>
    </location>
</feature>
<dbReference type="Pfam" id="PF05199">
    <property type="entry name" value="GMC_oxred_C"/>
    <property type="match status" value="1"/>
</dbReference>
<evidence type="ECO:0000256" key="3">
    <source>
        <dbReference type="SAM" id="SignalP"/>
    </source>
</evidence>
<dbReference type="InterPro" id="IPR007867">
    <property type="entry name" value="GMC_OxRtase_C"/>
</dbReference>
<dbReference type="InterPro" id="IPR036188">
    <property type="entry name" value="FAD/NAD-bd_sf"/>
</dbReference>
<dbReference type="PANTHER" id="PTHR11552:SF138">
    <property type="entry name" value="DEHYDROGENASE PKFF-RELATED"/>
    <property type="match status" value="1"/>
</dbReference>
<dbReference type="SUPFAM" id="SSF54373">
    <property type="entry name" value="FAD-linked reductases, C-terminal domain"/>
    <property type="match status" value="1"/>
</dbReference>
<protein>
    <submittedName>
        <fullName evidence="5">Oxidoreductase</fullName>
    </submittedName>
</protein>
<evidence type="ECO:0000313" key="5">
    <source>
        <dbReference type="EMBL" id="KAH7042830.1"/>
    </source>
</evidence>
<proteinExistence type="inferred from homology"/>
<evidence type="ECO:0000256" key="2">
    <source>
        <dbReference type="ARBA" id="ARBA00023180"/>
    </source>
</evidence>
<sequence>MHARCSRPLTFFTLGLPLLAGAAALNPPVHQLRARGLLGNNFGTPNVNASYDYIVVGGGNAGLAVAARLSEDPTKSVAVIEAGSFYEITNGNHSEIPANNIYWDGKSPADVNPLVDWNFTTTPQAGADGAVSHFARGKTLGGCTARNYMAYQRGTKQSYQLWADAVGDDSYAWDNLLPFFEKSLNFTPPDIGKRGVNATPHYDEATVAVPGDGPLPVTFSNYAQAFSTWVQQGLKELGIMPRDGFTSGELIGSSFPLVNVHHESGKRASSETAFLRPALGRDNLVVYVNTMATKVVFDGDKNAVAVEVDSAGFPYTLSANKEIVLSAGAFQSPQLLMVSGVGPAETLKQFDIPVVADRPGVGQNMWDHILFGPSWRVNVQTASSLAFGNNYYDAIEQFRNEQDGLLASTGGDFLAWEKVPASLTGNWSASIKSAFAEFPADWPDLEFLAVGGYFGYQENFVNPPDGPRDSYNYATMAMGLITPLSRGNVSIASADARVPPLISPNWLTHPGDQAMAVAAYRRARQLFETAALRNITIGDEYFPGPQVRTDAEVLALVKKSFGTIFHPAATCKMGRQNDTLAVVDSRARVFGVGRLRVVDASAFPFLPPGHPVASVYMLAEKIAADIKG</sequence>
<dbReference type="EMBL" id="JAGTJR010000024">
    <property type="protein sequence ID" value="KAH7042830.1"/>
    <property type="molecule type" value="Genomic_DNA"/>
</dbReference>
<comment type="caution">
    <text evidence="5">The sequence shown here is derived from an EMBL/GenBank/DDBJ whole genome shotgun (WGS) entry which is preliminary data.</text>
</comment>
<name>A0ABQ8G5C5_9PEZI</name>
<organism evidence="5 6">
    <name type="scientific">Macrophomina phaseolina</name>
    <dbReference type="NCBI Taxonomy" id="35725"/>
    <lineage>
        <taxon>Eukaryota</taxon>
        <taxon>Fungi</taxon>
        <taxon>Dikarya</taxon>
        <taxon>Ascomycota</taxon>
        <taxon>Pezizomycotina</taxon>
        <taxon>Dothideomycetes</taxon>
        <taxon>Dothideomycetes incertae sedis</taxon>
        <taxon>Botryosphaeriales</taxon>
        <taxon>Botryosphaeriaceae</taxon>
        <taxon>Macrophomina</taxon>
    </lineage>
</organism>
<gene>
    <name evidence="5" type="ORF">B0J12DRAFT_202325</name>
</gene>
<feature type="domain" description="Glucose-methanol-choline oxidoreductase N-terminal" evidence="4">
    <location>
        <begin position="328"/>
        <end position="342"/>
    </location>
</feature>
<dbReference type="Pfam" id="PF00732">
    <property type="entry name" value="GMC_oxred_N"/>
    <property type="match status" value="1"/>
</dbReference>
<dbReference type="PIRSF" id="PIRSF000137">
    <property type="entry name" value="Alcohol_oxidase"/>
    <property type="match status" value="1"/>
</dbReference>
<dbReference type="Gene3D" id="3.50.50.60">
    <property type="entry name" value="FAD/NAD(P)-binding domain"/>
    <property type="match status" value="1"/>
</dbReference>
<keyword evidence="6" id="KW-1185">Reference proteome</keyword>
<accession>A0ABQ8G5C5</accession>
<evidence type="ECO:0000259" key="4">
    <source>
        <dbReference type="PROSITE" id="PS00624"/>
    </source>
</evidence>
<evidence type="ECO:0000256" key="1">
    <source>
        <dbReference type="ARBA" id="ARBA00010790"/>
    </source>
</evidence>
<comment type="similarity">
    <text evidence="1">Belongs to the GMC oxidoreductase family.</text>
</comment>
<keyword evidence="3" id="KW-0732">Signal</keyword>
<evidence type="ECO:0000313" key="6">
    <source>
        <dbReference type="Proteomes" id="UP000774617"/>
    </source>
</evidence>
<dbReference type="SUPFAM" id="SSF51905">
    <property type="entry name" value="FAD/NAD(P)-binding domain"/>
    <property type="match status" value="1"/>
</dbReference>
<feature type="chain" id="PRO_5045477447" evidence="3">
    <location>
        <begin position="25"/>
        <end position="628"/>
    </location>
</feature>
<keyword evidence="2" id="KW-0325">Glycoprotein</keyword>
<dbReference type="InterPro" id="IPR012132">
    <property type="entry name" value="GMC_OxRdtase"/>
</dbReference>
<dbReference type="InterPro" id="IPR000172">
    <property type="entry name" value="GMC_OxRdtase_N"/>
</dbReference>
<dbReference type="Proteomes" id="UP000774617">
    <property type="component" value="Unassembled WGS sequence"/>
</dbReference>
<reference evidence="5 6" key="1">
    <citation type="journal article" date="2021" name="Nat. Commun.">
        <title>Genetic determinants of endophytism in the Arabidopsis root mycobiome.</title>
        <authorList>
            <person name="Mesny F."/>
            <person name="Miyauchi S."/>
            <person name="Thiergart T."/>
            <person name="Pickel B."/>
            <person name="Atanasova L."/>
            <person name="Karlsson M."/>
            <person name="Huettel B."/>
            <person name="Barry K.W."/>
            <person name="Haridas S."/>
            <person name="Chen C."/>
            <person name="Bauer D."/>
            <person name="Andreopoulos W."/>
            <person name="Pangilinan J."/>
            <person name="LaButti K."/>
            <person name="Riley R."/>
            <person name="Lipzen A."/>
            <person name="Clum A."/>
            <person name="Drula E."/>
            <person name="Henrissat B."/>
            <person name="Kohler A."/>
            <person name="Grigoriev I.V."/>
            <person name="Martin F.M."/>
            <person name="Hacquard S."/>
        </authorList>
    </citation>
    <scope>NUCLEOTIDE SEQUENCE [LARGE SCALE GENOMIC DNA]</scope>
    <source>
        <strain evidence="5 6">MPI-SDFR-AT-0080</strain>
    </source>
</reference>